<keyword evidence="1" id="KW-0812">Transmembrane</keyword>
<feature type="transmembrane region" description="Helical" evidence="1">
    <location>
        <begin position="82"/>
        <end position="98"/>
    </location>
</feature>
<feature type="transmembrane region" description="Helical" evidence="1">
    <location>
        <begin position="58"/>
        <end position="77"/>
    </location>
</feature>
<dbReference type="Proteomes" id="UP001168338">
    <property type="component" value="Unassembled WGS sequence"/>
</dbReference>
<dbReference type="Pfam" id="PF04307">
    <property type="entry name" value="YdjM"/>
    <property type="match status" value="1"/>
</dbReference>
<evidence type="ECO:0000256" key="1">
    <source>
        <dbReference type="SAM" id="Phobius"/>
    </source>
</evidence>
<reference evidence="2" key="1">
    <citation type="submission" date="2019-05" db="EMBL/GenBank/DDBJ databases">
        <title>Methanoculleus sp. FWC-SCC1, a methanogenic archaeon isolated from deep marine cold seep.</title>
        <authorList>
            <person name="Chen Y.-W."/>
            <person name="Chen S.-C."/>
            <person name="Teng N.-H."/>
            <person name="Lai M.-C."/>
        </authorList>
    </citation>
    <scope>NUCLEOTIDE SEQUENCE</scope>
    <source>
        <strain evidence="2">FWC-SCC1</strain>
    </source>
</reference>
<organism evidence="2 3">
    <name type="scientific">Methanoculleus frigidifontis</name>
    <dbReference type="NCBI Taxonomy" id="2584085"/>
    <lineage>
        <taxon>Archaea</taxon>
        <taxon>Methanobacteriati</taxon>
        <taxon>Methanobacteriota</taxon>
        <taxon>Stenosarchaea group</taxon>
        <taxon>Methanomicrobia</taxon>
        <taxon>Methanomicrobiales</taxon>
        <taxon>Methanomicrobiaceae</taxon>
        <taxon>Methanoculleus</taxon>
    </lineage>
</organism>
<gene>
    <name evidence="2" type="ORF">FGU65_07825</name>
</gene>
<dbReference type="RefSeq" id="WP_301663908.1">
    <property type="nucleotide sequence ID" value="NZ_VCYH01000004.1"/>
</dbReference>
<evidence type="ECO:0000313" key="3">
    <source>
        <dbReference type="Proteomes" id="UP001168338"/>
    </source>
</evidence>
<keyword evidence="2" id="KW-0378">Hydrolase</keyword>
<proteinExistence type="predicted"/>
<protein>
    <submittedName>
        <fullName evidence="2">Metal-dependent hydrolase</fullName>
    </submittedName>
</protein>
<comment type="caution">
    <text evidence="2">The sequence shown here is derived from an EMBL/GenBank/DDBJ whole genome shotgun (WGS) entry which is preliminary data.</text>
</comment>
<dbReference type="GO" id="GO:0016787">
    <property type="term" value="F:hydrolase activity"/>
    <property type="evidence" value="ECO:0007669"/>
    <property type="project" value="UniProtKB-KW"/>
</dbReference>
<keyword evidence="1" id="KW-1133">Transmembrane helix</keyword>
<evidence type="ECO:0000313" key="2">
    <source>
        <dbReference type="EMBL" id="MDN7024793.1"/>
    </source>
</evidence>
<keyword evidence="3" id="KW-1185">Reference proteome</keyword>
<sequence>MFVLAHLVAGLLIGLTFWKISGDRRAVIVGAVGGVLSDVIDKPLGHIFLKGSVDYGRIYFHGLAVLLVLLILGLVLWRYRGVVLGIVLAAAVFSHQIMDGMWRHPIEWYWPLLGAYPKHLYTDYFWNAFWREISQPSEWVFFVAAAGILGYFYHRELRELLARCPVRPLRRLIRGIAARFTAPHSGR</sequence>
<dbReference type="EMBL" id="VCYH01000004">
    <property type="protein sequence ID" value="MDN7024793.1"/>
    <property type="molecule type" value="Genomic_DNA"/>
</dbReference>
<dbReference type="InterPro" id="IPR007404">
    <property type="entry name" value="YdjM-like"/>
</dbReference>
<keyword evidence="1" id="KW-0472">Membrane</keyword>
<name>A0ABT8MA30_9EURY</name>
<feature type="transmembrane region" description="Helical" evidence="1">
    <location>
        <begin position="136"/>
        <end position="153"/>
    </location>
</feature>
<accession>A0ABT8MA30</accession>